<dbReference type="EMBL" id="BLXT01007934">
    <property type="protein sequence ID" value="GFO44210.1"/>
    <property type="molecule type" value="Genomic_DNA"/>
</dbReference>
<sequence length="154" mass="17640">MILTKPWIIRSDEEVNKVVERLQVLRCFVEYPVSFQHKLARLAWLIEVDADLAIIRQGHIAADFYFMLAGSAKMIKLNGSPYLEEHGTLDTLRILRSGDAFGDESMSHPNSERTYSVITTEKSILLSLSSVDYISMLLQTRDDEQAPEHILFLR</sequence>
<protein>
    <submittedName>
        <fullName evidence="2">Cyclic nucleotide-binding domain-containing protein 2-like</fullName>
    </submittedName>
</protein>
<dbReference type="InterPro" id="IPR014710">
    <property type="entry name" value="RmlC-like_jellyroll"/>
</dbReference>
<gene>
    <name evidence="2" type="ORF">PoB_007071500</name>
</gene>
<evidence type="ECO:0000313" key="2">
    <source>
        <dbReference type="EMBL" id="GFO44210.1"/>
    </source>
</evidence>
<dbReference type="Gene3D" id="2.60.120.10">
    <property type="entry name" value="Jelly Rolls"/>
    <property type="match status" value="1"/>
</dbReference>
<evidence type="ECO:0000259" key="1">
    <source>
        <dbReference type="PROSITE" id="PS50042"/>
    </source>
</evidence>
<accession>A0AAV4DJQ7</accession>
<reference evidence="2 3" key="1">
    <citation type="journal article" date="2021" name="Elife">
        <title>Chloroplast acquisition without the gene transfer in kleptoplastic sea slugs, Plakobranchus ocellatus.</title>
        <authorList>
            <person name="Maeda T."/>
            <person name="Takahashi S."/>
            <person name="Yoshida T."/>
            <person name="Shimamura S."/>
            <person name="Takaki Y."/>
            <person name="Nagai Y."/>
            <person name="Toyoda A."/>
            <person name="Suzuki Y."/>
            <person name="Arimoto A."/>
            <person name="Ishii H."/>
            <person name="Satoh N."/>
            <person name="Nishiyama T."/>
            <person name="Hasebe M."/>
            <person name="Maruyama T."/>
            <person name="Minagawa J."/>
            <person name="Obokata J."/>
            <person name="Shigenobu S."/>
        </authorList>
    </citation>
    <scope>NUCLEOTIDE SEQUENCE [LARGE SCALE GENOMIC DNA]</scope>
</reference>
<name>A0AAV4DJQ7_9GAST</name>
<evidence type="ECO:0000313" key="3">
    <source>
        <dbReference type="Proteomes" id="UP000735302"/>
    </source>
</evidence>
<organism evidence="2 3">
    <name type="scientific">Plakobranchus ocellatus</name>
    <dbReference type="NCBI Taxonomy" id="259542"/>
    <lineage>
        <taxon>Eukaryota</taxon>
        <taxon>Metazoa</taxon>
        <taxon>Spiralia</taxon>
        <taxon>Lophotrochozoa</taxon>
        <taxon>Mollusca</taxon>
        <taxon>Gastropoda</taxon>
        <taxon>Heterobranchia</taxon>
        <taxon>Euthyneura</taxon>
        <taxon>Panpulmonata</taxon>
        <taxon>Sacoglossa</taxon>
        <taxon>Placobranchoidea</taxon>
        <taxon>Plakobranchidae</taxon>
        <taxon>Plakobranchus</taxon>
    </lineage>
</organism>
<dbReference type="Pfam" id="PF00027">
    <property type="entry name" value="cNMP_binding"/>
    <property type="match status" value="1"/>
</dbReference>
<dbReference type="InterPro" id="IPR018490">
    <property type="entry name" value="cNMP-bd_dom_sf"/>
</dbReference>
<dbReference type="PROSITE" id="PS50042">
    <property type="entry name" value="CNMP_BINDING_3"/>
    <property type="match status" value="1"/>
</dbReference>
<comment type="caution">
    <text evidence="2">The sequence shown here is derived from an EMBL/GenBank/DDBJ whole genome shotgun (WGS) entry which is preliminary data.</text>
</comment>
<dbReference type="Proteomes" id="UP000735302">
    <property type="component" value="Unassembled WGS sequence"/>
</dbReference>
<dbReference type="CDD" id="cd00038">
    <property type="entry name" value="CAP_ED"/>
    <property type="match status" value="1"/>
</dbReference>
<dbReference type="PANTHER" id="PTHR23011:SF28">
    <property type="entry name" value="CYCLIC NUCLEOTIDE-BINDING DOMAIN CONTAINING PROTEIN"/>
    <property type="match status" value="1"/>
</dbReference>
<keyword evidence="3" id="KW-1185">Reference proteome</keyword>
<dbReference type="InterPro" id="IPR000595">
    <property type="entry name" value="cNMP-bd_dom"/>
</dbReference>
<proteinExistence type="predicted"/>
<dbReference type="PANTHER" id="PTHR23011">
    <property type="entry name" value="CYCLIC NUCLEOTIDE-BINDING DOMAIN CONTAINING PROTEIN"/>
    <property type="match status" value="1"/>
</dbReference>
<feature type="domain" description="Cyclic nucleotide-binding" evidence="1">
    <location>
        <begin position="54"/>
        <end position="137"/>
    </location>
</feature>
<dbReference type="AlphaFoldDB" id="A0AAV4DJQ7"/>
<dbReference type="SUPFAM" id="SSF51206">
    <property type="entry name" value="cAMP-binding domain-like"/>
    <property type="match status" value="1"/>
</dbReference>